<sequence length="108" mass="12456">MHDYYYIAFLSAPQKWPVMLLDLFKAAKIGAVSASSDSVTHRVPLKNDRAFFNFYAVSQFPMVQISFIGSSIVIKVLTSNRNEVLFYFYFIFKIYRPPNSLRTLGSLQ</sequence>
<evidence type="ECO:0000313" key="1">
    <source>
        <dbReference type="EMBL" id="LAA40362.1"/>
    </source>
</evidence>
<reference evidence="1" key="2">
    <citation type="submission" date="2017-11" db="EMBL/GenBank/DDBJ databases">
        <title>Coralsnake Venomics: Analyses of Venom Gland Transcriptomes and Proteomes of Six Brazilian Taxa.</title>
        <authorList>
            <person name="Aird S.D."/>
            <person name="Jorge da Silva N."/>
            <person name="Qiu L."/>
            <person name="Villar-Briones A."/>
            <person name="Aparecida-Saddi V."/>
            <person name="Campos-Telles M.P."/>
            <person name="Grau M."/>
            <person name="Mikheyev A.S."/>
        </authorList>
    </citation>
    <scope>NUCLEOTIDE SEQUENCE</scope>
    <source>
        <tissue evidence="1">Venom_gland</tissue>
    </source>
</reference>
<organism evidence="1">
    <name type="scientific">Micrurus corallinus</name>
    <name type="common">Brazilian coral snake</name>
    <dbReference type="NCBI Taxonomy" id="54390"/>
    <lineage>
        <taxon>Eukaryota</taxon>
        <taxon>Metazoa</taxon>
        <taxon>Chordata</taxon>
        <taxon>Craniata</taxon>
        <taxon>Vertebrata</taxon>
        <taxon>Euteleostomi</taxon>
        <taxon>Lepidosauria</taxon>
        <taxon>Squamata</taxon>
        <taxon>Bifurcata</taxon>
        <taxon>Unidentata</taxon>
        <taxon>Episquamata</taxon>
        <taxon>Toxicofera</taxon>
        <taxon>Serpentes</taxon>
        <taxon>Colubroidea</taxon>
        <taxon>Elapidae</taxon>
        <taxon>Elapinae</taxon>
        <taxon>Micrurus</taxon>
    </lineage>
</organism>
<accession>A0A2D4EYN3</accession>
<proteinExistence type="predicted"/>
<dbReference type="AlphaFoldDB" id="A0A2D4EYN3"/>
<reference evidence="1" key="1">
    <citation type="submission" date="2017-07" db="EMBL/GenBank/DDBJ databases">
        <authorList>
            <person name="Mikheyev A."/>
            <person name="Grau M."/>
        </authorList>
    </citation>
    <scope>NUCLEOTIDE SEQUENCE</scope>
    <source>
        <tissue evidence="1">Venom_gland</tissue>
    </source>
</reference>
<name>A0A2D4EYN3_MICCO</name>
<dbReference type="EMBL" id="IACJ01029930">
    <property type="protein sequence ID" value="LAA40362.1"/>
    <property type="molecule type" value="Transcribed_RNA"/>
</dbReference>
<protein>
    <submittedName>
        <fullName evidence="1">Uncharacterized protein</fullName>
    </submittedName>
</protein>